<keyword evidence="4 6" id="KW-1133">Transmembrane helix</keyword>
<feature type="transmembrane region" description="Helical" evidence="6">
    <location>
        <begin position="43"/>
        <end position="63"/>
    </location>
</feature>
<keyword evidence="2" id="KW-0813">Transport</keyword>
<dbReference type="AlphaFoldDB" id="A0AA37RTY6"/>
<dbReference type="EMBL" id="BSNC01000003">
    <property type="protein sequence ID" value="GLP95705.1"/>
    <property type="molecule type" value="Genomic_DNA"/>
</dbReference>
<accession>A0AA37RTY6</accession>
<evidence type="ECO:0000313" key="8">
    <source>
        <dbReference type="EMBL" id="GLP95705.1"/>
    </source>
</evidence>
<dbReference type="SUPFAM" id="SSF161111">
    <property type="entry name" value="Cation efflux protein transmembrane domain-like"/>
    <property type="match status" value="1"/>
</dbReference>
<reference evidence="8" key="2">
    <citation type="submission" date="2023-01" db="EMBL/GenBank/DDBJ databases">
        <title>Draft genome sequence of Paraferrimonas sedimenticola strain NBRC 101628.</title>
        <authorList>
            <person name="Sun Q."/>
            <person name="Mori K."/>
        </authorList>
    </citation>
    <scope>NUCLEOTIDE SEQUENCE</scope>
    <source>
        <strain evidence="8">NBRC 101628</strain>
    </source>
</reference>
<evidence type="ECO:0000313" key="9">
    <source>
        <dbReference type="Proteomes" id="UP001161422"/>
    </source>
</evidence>
<organism evidence="8 9">
    <name type="scientific">Paraferrimonas sedimenticola</name>
    <dbReference type="NCBI Taxonomy" id="375674"/>
    <lineage>
        <taxon>Bacteria</taxon>
        <taxon>Pseudomonadati</taxon>
        <taxon>Pseudomonadota</taxon>
        <taxon>Gammaproteobacteria</taxon>
        <taxon>Alteromonadales</taxon>
        <taxon>Ferrimonadaceae</taxon>
        <taxon>Paraferrimonas</taxon>
    </lineage>
</organism>
<gene>
    <name evidence="8" type="ORF">GCM10007895_10110</name>
</gene>
<dbReference type="PANTHER" id="PTHR43840">
    <property type="entry name" value="MITOCHONDRIAL METAL TRANSPORTER 1-RELATED"/>
    <property type="match status" value="1"/>
</dbReference>
<feature type="transmembrane region" description="Helical" evidence="6">
    <location>
        <begin position="153"/>
        <end position="176"/>
    </location>
</feature>
<dbReference type="GO" id="GO:0015341">
    <property type="term" value="F:zinc efflux antiporter activity"/>
    <property type="evidence" value="ECO:0007669"/>
    <property type="project" value="TreeGrafter"/>
</dbReference>
<name>A0AA37RTY6_9GAMM</name>
<evidence type="ECO:0000256" key="1">
    <source>
        <dbReference type="ARBA" id="ARBA00004141"/>
    </source>
</evidence>
<protein>
    <submittedName>
        <fullName evidence="8">Cation efflux family transporter</fullName>
    </submittedName>
</protein>
<dbReference type="RefSeq" id="WP_095505694.1">
    <property type="nucleotide sequence ID" value="NZ_BSNC01000003.1"/>
</dbReference>
<feature type="transmembrane region" description="Helical" evidence="6">
    <location>
        <begin position="188"/>
        <end position="206"/>
    </location>
</feature>
<dbReference type="GO" id="GO:0015093">
    <property type="term" value="F:ferrous iron transmembrane transporter activity"/>
    <property type="evidence" value="ECO:0007669"/>
    <property type="project" value="TreeGrafter"/>
</dbReference>
<dbReference type="Gene3D" id="1.20.1510.10">
    <property type="entry name" value="Cation efflux protein transmembrane domain"/>
    <property type="match status" value="1"/>
</dbReference>
<evidence type="ECO:0000256" key="6">
    <source>
        <dbReference type="SAM" id="Phobius"/>
    </source>
</evidence>
<evidence type="ECO:0000256" key="5">
    <source>
        <dbReference type="ARBA" id="ARBA00023136"/>
    </source>
</evidence>
<evidence type="ECO:0000256" key="2">
    <source>
        <dbReference type="ARBA" id="ARBA00022448"/>
    </source>
</evidence>
<keyword evidence="9" id="KW-1185">Reference proteome</keyword>
<evidence type="ECO:0000256" key="3">
    <source>
        <dbReference type="ARBA" id="ARBA00022692"/>
    </source>
</evidence>
<comment type="caution">
    <text evidence="8">The sequence shown here is derived from an EMBL/GenBank/DDBJ whole genome shotgun (WGS) entry which is preliminary data.</text>
</comment>
<dbReference type="InterPro" id="IPR050291">
    <property type="entry name" value="CDF_Transporter"/>
</dbReference>
<evidence type="ECO:0000256" key="4">
    <source>
        <dbReference type="ARBA" id="ARBA00022989"/>
    </source>
</evidence>
<dbReference type="PANTHER" id="PTHR43840:SF15">
    <property type="entry name" value="MITOCHONDRIAL METAL TRANSPORTER 1-RELATED"/>
    <property type="match status" value="1"/>
</dbReference>
<feature type="transmembrane region" description="Helical" evidence="6">
    <location>
        <begin position="113"/>
        <end position="133"/>
    </location>
</feature>
<dbReference type="InterPro" id="IPR058533">
    <property type="entry name" value="Cation_efflux_TM"/>
</dbReference>
<feature type="domain" description="Cation efflux protein transmembrane" evidence="7">
    <location>
        <begin position="13"/>
        <end position="213"/>
    </location>
</feature>
<comment type="subcellular location">
    <subcellularLocation>
        <location evidence="1">Membrane</location>
        <topology evidence="1">Multi-pass membrane protein</topology>
    </subcellularLocation>
</comment>
<evidence type="ECO:0000259" key="7">
    <source>
        <dbReference type="Pfam" id="PF01545"/>
    </source>
</evidence>
<dbReference type="Proteomes" id="UP001161422">
    <property type="component" value="Unassembled WGS sequence"/>
</dbReference>
<feature type="transmembrane region" description="Helical" evidence="6">
    <location>
        <begin position="83"/>
        <end position="106"/>
    </location>
</feature>
<sequence length="309" mass="33417">MSSAMPKEIRYLYMAAAGNVLIGIVGISVFMVSESEAILLDGLFNLTYAVTGLFAVRIAWLLSLGDSAEWPLGYNFFEPLVNGVKGMLVLGVSVMALIGSVEALIAGGRNIDAGMAVSYGVFASAVCWGMAWFVHRGAKATDSPLLIADAENWLVNAAISSCVLLAFGGIFLLKALELEHLTPYVDPLVVLIVVLLSISVPVRMAWNALMSLLNRAPNQATMEAVTASIDTVLNEVPLQSRFVRMIQPGRQRLVGVYLVFEPNQANMGLAEQDALRQKIHDKLTGEYPATTVDVIFTQDKQWAEHTGIT</sequence>
<dbReference type="GO" id="GO:0006882">
    <property type="term" value="P:intracellular zinc ion homeostasis"/>
    <property type="evidence" value="ECO:0007669"/>
    <property type="project" value="TreeGrafter"/>
</dbReference>
<proteinExistence type="predicted"/>
<dbReference type="GO" id="GO:0005886">
    <property type="term" value="C:plasma membrane"/>
    <property type="evidence" value="ECO:0007669"/>
    <property type="project" value="TreeGrafter"/>
</dbReference>
<dbReference type="Pfam" id="PF01545">
    <property type="entry name" value="Cation_efflux"/>
    <property type="match status" value="1"/>
</dbReference>
<dbReference type="InterPro" id="IPR027469">
    <property type="entry name" value="Cation_efflux_TMD_sf"/>
</dbReference>
<dbReference type="GO" id="GO:0015086">
    <property type="term" value="F:cadmium ion transmembrane transporter activity"/>
    <property type="evidence" value="ECO:0007669"/>
    <property type="project" value="TreeGrafter"/>
</dbReference>
<keyword evidence="3 6" id="KW-0812">Transmembrane</keyword>
<keyword evidence="5 6" id="KW-0472">Membrane</keyword>
<reference evidence="8" key="1">
    <citation type="journal article" date="2014" name="Int. J. Syst. Evol. Microbiol.">
        <title>Complete genome sequence of Corynebacterium casei LMG S-19264T (=DSM 44701T), isolated from a smear-ripened cheese.</title>
        <authorList>
            <consortium name="US DOE Joint Genome Institute (JGI-PGF)"/>
            <person name="Walter F."/>
            <person name="Albersmeier A."/>
            <person name="Kalinowski J."/>
            <person name="Ruckert C."/>
        </authorList>
    </citation>
    <scope>NUCLEOTIDE SEQUENCE</scope>
    <source>
        <strain evidence="8">NBRC 101628</strain>
    </source>
</reference>
<feature type="transmembrane region" description="Helical" evidence="6">
    <location>
        <begin position="12"/>
        <end position="31"/>
    </location>
</feature>